<keyword evidence="3" id="KW-1185">Reference proteome</keyword>
<dbReference type="OMA" id="CELTKKH"/>
<evidence type="ECO:0000256" key="1">
    <source>
        <dbReference type="SAM" id="MobiDB-lite"/>
    </source>
</evidence>
<reference evidence="2" key="1">
    <citation type="submission" date="2025-08" db="UniProtKB">
        <authorList>
            <consortium name="Ensembl"/>
        </authorList>
    </citation>
    <scope>IDENTIFICATION</scope>
</reference>
<reference evidence="2" key="2">
    <citation type="submission" date="2025-09" db="UniProtKB">
        <authorList>
            <consortium name="Ensembl"/>
        </authorList>
    </citation>
    <scope>IDENTIFICATION</scope>
</reference>
<dbReference type="GO" id="GO:0051018">
    <property type="term" value="F:protein kinase A binding"/>
    <property type="evidence" value="ECO:0007669"/>
    <property type="project" value="Ensembl"/>
</dbReference>
<name>A0A8D0GS88_SPHPU</name>
<accession>A0A8D0GS88</accession>
<feature type="compositionally biased region" description="Basic and acidic residues" evidence="1">
    <location>
        <begin position="51"/>
        <end position="62"/>
    </location>
</feature>
<dbReference type="Proteomes" id="UP000694392">
    <property type="component" value="Unplaced"/>
</dbReference>
<dbReference type="GO" id="GO:0005829">
    <property type="term" value="C:cytosol"/>
    <property type="evidence" value="ECO:0007669"/>
    <property type="project" value="Ensembl"/>
</dbReference>
<protein>
    <submittedName>
        <fullName evidence="2">A-kinase anchor inhibitor 1</fullName>
    </submittedName>
</protein>
<sequence>EKSGNEQEEVKLQNASKQIVQTAILQAVQQVSQERKQKEKKTNSSMSLQIERGELTKKHEKK</sequence>
<evidence type="ECO:0000313" key="3">
    <source>
        <dbReference type="Proteomes" id="UP000694392"/>
    </source>
</evidence>
<gene>
    <name evidence="2" type="primary">AKAIN1</name>
</gene>
<dbReference type="GO" id="GO:0065003">
    <property type="term" value="P:protein-containing complex assembly"/>
    <property type="evidence" value="ECO:0007669"/>
    <property type="project" value="Ensembl"/>
</dbReference>
<evidence type="ECO:0000313" key="2">
    <source>
        <dbReference type="Ensembl" id="ENSSPUP00000013069.1"/>
    </source>
</evidence>
<dbReference type="GeneTree" id="ENSGT00560000078638"/>
<dbReference type="AlphaFoldDB" id="A0A8D0GS88"/>
<proteinExistence type="predicted"/>
<feature type="region of interest" description="Disordered" evidence="1">
    <location>
        <begin position="34"/>
        <end position="62"/>
    </location>
</feature>
<dbReference type="GO" id="GO:0031333">
    <property type="term" value="P:negative regulation of protein-containing complex assembly"/>
    <property type="evidence" value="ECO:0007669"/>
    <property type="project" value="Ensembl"/>
</dbReference>
<dbReference type="GO" id="GO:0008104">
    <property type="term" value="P:intracellular protein localization"/>
    <property type="evidence" value="ECO:0007669"/>
    <property type="project" value="Ensembl"/>
</dbReference>
<organism evidence="2 3">
    <name type="scientific">Sphenodon punctatus</name>
    <name type="common">Tuatara</name>
    <name type="synonym">Hatteria punctata</name>
    <dbReference type="NCBI Taxonomy" id="8508"/>
    <lineage>
        <taxon>Eukaryota</taxon>
        <taxon>Metazoa</taxon>
        <taxon>Chordata</taxon>
        <taxon>Craniata</taxon>
        <taxon>Vertebrata</taxon>
        <taxon>Euteleostomi</taxon>
        <taxon>Lepidosauria</taxon>
        <taxon>Sphenodontia</taxon>
        <taxon>Sphenodontidae</taxon>
        <taxon>Sphenodon</taxon>
    </lineage>
</organism>
<dbReference type="Ensembl" id="ENSSPUT00000013940.1">
    <property type="protein sequence ID" value="ENSSPUP00000013069.1"/>
    <property type="gene ID" value="ENSSPUG00000010070.1"/>
</dbReference>